<sequence>MKTEYIFKTERLGFREWSEEDLNEFAKMNADPEVMEYFLKPLTIPETEEFFERLQNHFKKHGYNYFATEILETGEFIGFIGLARQEYESEFTPAVDIGWRLKKSAWGKGYATEGARKCLEYAFRELNLDEVISTCTEKNARSENVMKKIGMVKKGSFNHPKLKEHPDYEKFICYAITKDLWHQRTHLKTDCELLF</sequence>
<evidence type="ECO:0000313" key="2">
    <source>
        <dbReference type="EMBL" id="MFD2516827.1"/>
    </source>
</evidence>
<dbReference type="SUPFAM" id="SSF55729">
    <property type="entry name" value="Acyl-CoA N-acyltransferases (Nat)"/>
    <property type="match status" value="1"/>
</dbReference>
<feature type="domain" description="N-acetyltransferase" evidence="1">
    <location>
        <begin position="12"/>
        <end position="173"/>
    </location>
</feature>
<protein>
    <submittedName>
        <fullName evidence="2">GNAT family N-acetyltransferase</fullName>
        <ecNumber evidence="2">2.3.-.-</ecNumber>
    </submittedName>
</protein>
<reference evidence="3" key="1">
    <citation type="journal article" date="2019" name="Int. J. Syst. Evol. Microbiol.">
        <title>The Global Catalogue of Microorganisms (GCM) 10K type strain sequencing project: providing services to taxonomists for standard genome sequencing and annotation.</title>
        <authorList>
            <consortium name="The Broad Institute Genomics Platform"/>
            <consortium name="The Broad Institute Genome Sequencing Center for Infectious Disease"/>
            <person name="Wu L."/>
            <person name="Ma J."/>
        </authorList>
    </citation>
    <scope>NUCLEOTIDE SEQUENCE [LARGE SCALE GENOMIC DNA]</scope>
    <source>
        <strain evidence="3">KCTC 42585</strain>
    </source>
</reference>
<dbReference type="Pfam" id="PF13302">
    <property type="entry name" value="Acetyltransf_3"/>
    <property type="match status" value="1"/>
</dbReference>
<dbReference type="Proteomes" id="UP001597468">
    <property type="component" value="Unassembled WGS sequence"/>
</dbReference>
<gene>
    <name evidence="2" type="ORF">ACFSTG_02880</name>
</gene>
<dbReference type="Gene3D" id="3.40.630.30">
    <property type="match status" value="1"/>
</dbReference>
<name>A0ABW5IUP6_9FLAO</name>
<dbReference type="InterPro" id="IPR051531">
    <property type="entry name" value="N-acetyltransferase"/>
</dbReference>
<evidence type="ECO:0000313" key="3">
    <source>
        <dbReference type="Proteomes" id="UP001597468"/>
    </source>
</evidence>
<accession>A0ABW5IUP6</accession>
<keyword evidence="2" id="KW-0012">Acyltransferase</keyword>
<keyword evidence="2" id="KW-0808">Transferase</keyword>
<dbReference type="InterPro" id="IPR000182">
    <property type="entry name" value="GNAT_dom"/>
</dbReference>
<organism evidence="2 3">
    <name type="scientific">Salinimicrobium flavum</name>
    <dbReference type="NCBI Taxonomy" id="1737065"/>
    <lineage>
        <taxon>Bacteria</taxon>
        <taxon>Pseudomonadati</taxon>
        <taxon>Bacteroidota</taxon>
        <taxon>Flavobacteriia</taxon>
        <taxon>Flavobacteriales</taxon>
        <taxon>Flavobacteriaceae</taxon>
        <taxon>Salinimicrobium</taxon>
    </lineage>
</organism>
<proteinExistence type="predicted"/>
<keyword evidence="3" id="KW-1185">Reference proteome</keyword>
<comment type="caution">
    <text evidence="2">The sequence shown here is derived from an EMBL/GenBank/DDBJ whole genome shotgun (WGS) entry which is preliminary data.</text>
</comment>
<dbReference type="PANTHER" id="PTHR43792">
    <property type="entry name" value="GNAT FAMILY, PUTATIVE (AFU_ORTHOLOGUE AFUA_3G00765)-RELATED-RELATED"/>
    <property type="match status" value="1"/>
</dbReference>
<dbReference type="PANTHER" id="PTHR43792:SF1">
    <property type="entry name" value="N-ACETYLTRANSFERASE DOMAIN-CONTAINING PROTEIN"/>
    <property type="match status" value="1"/>
</dbReference>
<dbReference type="EC" id="2.3.-.-" evidence="2"/>
<dbReference type="RefSeq" id="WP_380748261.1">
    <property type="nucleotide sequence ID" value="NZ_JBHULT010000005.1"/>
</dbReference>
<dbReference type="InterPro" id="IPR016181">
    <property type="entry name" value="Acyl_CoA_acyltransferase"/>
</dbReference>
<evidence type="ECO:0000259" key="1">
    <source>
        <dbReference type="PROSITE" id="PS51186"/>
    </source>
</evidence>
<dbReference type="GO" id="GO:0016746">
    <property type="term" value="F:acyltransferase activity"/>
    <property type="evidence" value="ECO:0007669"/>
    <property type="project" value="UniProtKB-KW"/>
</dbReference>
<dbReference type="EMBL" id="JBHULT010000005">
    <property type="protein sequence ID" value="MFD2516827.1"/>
    <property type="molecule type" value="Genomic_DNA"/>
</dbReference>
<dbReference type="PROSITE" id="PS51186">
    <property type="entry name" value="GNAT"/>
    <property type="match status" value="1"/>
</dbReference>